<name>Q70C82_STRTR</name>
<dbReference type="AlphaFoldDB" id="Q70C82"/>
<accession>Q70C82</accession>
<organism evidence="1">
    <name type="scientific">Streptococcus thermophilus</name>
    <dbReference type="NCBI Taxonomy" id="1308"/>
    <lineage>
        <taxon>Bacteria</taxon>
        <taxon>Bacillati</taxon>
        <taxon>Bacillota</taxon>
        <taxon>Bacilli</taxon>
        <taxon>Lactobacillales</taxon>
        <taxon>Streptococcaceae</taxon>
        <taxon>Streptococcus</taxon>
    </lineage>
</organism>
<dbReference type="EMBL" id="AJ586569">
    <property type="protein sequence ID" value="CAE52382.1"/>
    <property type="molecule type" value="Genomic_DNA"/>
</dbReference>
<reference evidence="1" key="1">
    <citation type="journal article" date="2004" name="Microbiology">
        <title>Evolution of genomic islands by deletion and tandem accretion by site-specific recombination: ICESt1-related elements from Streptococcus thermophilus.</title>
        <authorList>
            <person name="Pavlovic G."/>
            <person name="Burrus V."/>
            <person name="Gintz B."/>
            <person name="Decaris B."/>
            <person name="Guedon G."/>
        </authorList>
    </citation>
    <scope>NUCLEOTIDE SEQUENCE</scope>
    <source>
        <strain evidence="1">CNRZ302</strain>
    </source>
</reference>
<protein>
    <recommendedName>
        <fullName evidence="2">YolD-like protein</fullName>
    </recommendedName>
</protein>
<evidence type="ECO:0000313" key="1">
    <source>
        <dbReference type="EMBL" id="CAE52382.1"/>
    </source>
</evidence>
<evidence type="ECO:0008006" key="2">
    <source>
        <dbReference type="Google" id="ProtNLM"/>
    </source>
</evidence>
<sequence>MSNQVLRKHVKLASSQNVNICIISTFQSAQEFYPGCLFLSDHTTSLGEEKHKVYFSDELTFLDKLTLISQIYDGQLKGQFDIKHDNQKVTYQGQVTEISKDEIVVKSDEQFHLIKVENILAIQLAEGGETNE</sequence>
<proteinExistence type="predicted"/>